<dbReference type="PANTHER" id="PTHR48006">
    <property type="entry name" value="LEUCINE-RICH REPEAT-CONTAINING PROTEIN DDB_G0281931-RELATED"/>
    <property type="match status" value="1"/>
</dbReference>
<keyword evidence="6 13" id="KW-0418">Kinase</keyword>
<comment type="similarity">
    <text evidence="1">Belongs to the protein kinase superfamily. TKL Ser/Thr protein kinase family. Pelle subfamily.</text>
</comment>
<dbReference type="AlphaFoldDB" id="A0A5E4NNX1"/>
<comment type="catalytic activity">
    <reaction evidence="8">
        <text>L-threonyl-[protein] + ATP = O-phospho-L-threonyl-[protein] + ADP + H(+)</text>
        <dbReference type="Rhea" id="RHEA:46608"/>
        <dbReference type="Rhea" id="RHEA-COMP:11060"/>
        <dbReference type="Rhea" id="RHEA-COMP:11605"/>
        <dbReference type="ChEBI" id="CHEBI:15378"/>
        <dbReference type="ChEBI" id="CHEBI:30013"/>
        <dbReference type="ChEBI" id="CHEBI:30616"/>
        <dbReference type="ChEBI" id="CHEBI:61977"/>
        <dbReference type="ChEBI" id="CHEBI:456216"/>
        <dbReference type="EC" id="2.7.11.1"/>
    </reaction>
</comment>
<dbReference type="InterPro" id="IPR017441">
    <property type="entry name" value="Protein_kinase_ATP_BS"/>
</dbReference>
<dbReference type="Pfam" id="PF14786">
    <property type="entry name" value="Death_2"/>
    <property type="match status" value="1"/>
</dbReference>
<dbReference type="Pfam" id="PF00069">
    <property type="entry name" value="Pkinase"/>
    <property type="match status" value="1"/>
</dbReference>
<dbReference type="PROSITE" id="PS50011">
    <property type="entry name" value="PROTEIN_KINASE_DOM"/>
    <property type="match status" value="1"/>
</dbReference>
<feature type="binding site" evidence="10">
    <location>
        <position position="214"/>
    </location>
    <ligand>
        <name>ATP</name>
        <dbReference type="ChEBI" id="CHEBI:30616"/>
    </ligand>
</feature>
<evidence type="ECO:0000256" key="2">
    <source>
        <dbReference type="ARBA" id="ARBA00012513"/>
    </source>
</evidence>
<evidence type="ECO:0000256" key="7">
    <source>
        <dbReference type="ARBA" id="ARBA00022840"/>
    </source>
</evidence>
<evidence type="ECO:0000256" key="4">
    <source>
        <dbReference type="ARBA" id="ARBA00022679"/>
    </source>
</evidence>
<gene>
    <name evidence="13" type="ORF">CINCED_3A025831</name>
</gene>
<keyword evidence="4" id="KW-0808">Transferase</keyword>
<dbReference type="GO" id="GO:0005524">
    <property type="term" value="F:ATP binding"/>
    <property type="evidence" value="ECO:0007669"/>
    <property type="project" value="UniProtKB-UniRule"/>
</dbReference>
<dbReference type="EC" id="2.7.11.1" evidence="2"/>
<dbReference type="PANTHER" id="PTHR48006:SF102">
    <property type="entry name" value="LEUCINE-RICH REPEAT-CONTAINING PROTEIN DDB_G0281931-RELATED"/>
    <property type="match status" value="1"/>
</dbReference>
<sequence>MSHLFINLYIYNIEKQMEETTEIRKMDAVLKFELINLLDIDDGWKSIMTRATVDCDLTKSQKYTVEHVKLIEMAGHTQRRSCSEIFLEEWGTSGKIRPNLKILRDLLYDANLIRAATCVASKISNNKSTNGLTVSNEFDKYTENLKSTLCTHNNTSINNTEHNEWFDEIKLPYQYLSEATNGFSESCLIGAGGFSKVFKSRLNLKQNNQIVAIKRLEHDFNIKDFKQYLNEICIVLKFKHDNVLPLLAISYDEQPCFIYEFMENGSLLENIACDIKSILLDWKLRIQIGTDIARGIVYLHTEFETPFIHRDIKTANILLDNKFIAKIGDFGLMRIGNHTMTSVVCGTSAYMSPEAFRGDISVKVDVFSFGIVLLELLTGLAPIDKSRTGYDLLTHINEIEWPVEKLLDKRAGNWDNSIAEKIYDLAQICCTATKSQRPVMHGQDGVLESLKNIQSEN</sequence>
<keyword evidence="14" id="KW-1185">Reference proteome</keyword>
<protein>
    <recommendedName>
        <fullName evidence="2">non-specific serine/threonine protein kinase</fullName>
        <ecNumber evidence="2">2.7.11.1</ecNumber>
    </recommendedName>
</protein>
<name>A0A5E4NNX1_9HEMI</name>
<dbReference type="OrthoDB" id="4062651at2759"/>
<dbReference type="SUPFAM" id="SSF47986">
    <property type="entry name" value="DEATH domain"/>
    <property type="match status" value="1"/>
</dbReference>
<dbReference type="InterPro" id="IPR011009">
    <property type="entry name" value="Kinase-like_dom_sf"/>
</dbReference>
<dbReference type="InterPro" id="IPR029397">
    <property type="entry name" value="Tube_Death"/>
</dbReference>
<dbReference type="InterPro" id="IPR008271">
    <property type="entry name" value="Ser/Thr_kinase_AS"/>
</dbReference>
<evidence type="ECO:0000256" key="3">
    <source>
        <dbReference type="ARBA" id="ARBA00022527"/>
    </source>
</evidence>
<comment type="catalytic activity">
    <reaction evidence="9">
        <text>L-seryl-[protein] + ATP = O-phospho-L-seryl-[protein] + ADP + H(+)</text>
        <dbReference type="Rhea" id="RHEA:17989"/>
        <dbReference type="Rhea" id="RHEA-COMP:9863"/>
        <dbReference type="Rhea" id="RHEA-COMP:11604"/>
        <dbReference type="ChEBI" id="CHEBI:15378"/>
        <dbReference type="ChEBI" id="CHEBI:29999"/>
        <dbReference type="ChEBI" id="CHEBI:30616"/>
        <dbReference type="ChEBI" id="CHEBI:83421"/>
        <dbReference type="ChEBI" id="CHEBI:456216"/>
        <dbReference type="EC" id="2.7.11.1"/>
    </reaction>
</comment>
<dbReference type="Gene3D" id="1.10.533.10">
    <property type="entry name" value="Death Domain, Fas"/>
    <property type="match status" value="1"/>
</dbReference>
<evidence type="ECO:0000256" key="8">
    <source>
        <dbReference type="ARBA" id="ARBA00047899"/>
    </source>
</evidence>
<evidence type="ECO:0000259" key="12">
    <source>
        <dbReference type="PROSITE" id="PS50011"/>
    </source>
</evidence>
<dbReference type="SMART" id="SM00220">
    <property type="entry name" value="S_TKc"/>
    <property type="match status" value="1"/>
</dbReference>
<organism evidence="13 14">
    <name type="scientific">Cinara cedri</name>
    <dbReference type="NCBI Taxonomy" id="506608"/>
    <lineage>
        <taxon>Eukaryota</taxon>
        <taxon>Metazoa</taxon>
        <taxon>Ecdysozoa</taxon>
        <taxon>Arthropoda</taxon>
        <taxon>Hexapoda</taxon>
        <taxon>Insecta</taxon>
        <taxon>Pterygota</taxon>
        <taxon>Neoptera</taxon>
        <taxon>Paraneoptera</taxon>
        <taxon>Hemiptera</taxon>
        <taxon>Sternorrhyncha</taxon>
        <taxon>Aphidomorpha</taxon>
        <taxon>Aphidoidea</taxon>
        <taxon>Aphididae</taxon>
        <taxon>Lachninae</taxon>
        <taxon>Cinara</taxon>
    </lineage>
</organism>
<evidence type="ECO:0000256" key="6">
    <source>
        <dbReference type="ARBA" id="ARBA00022777"/>
    </source>
</evidence>
<dbReference type="EMBL" id="CABPRJ010002405">
    <property type="protein sequence ID" value="VVC45515.1"/>
    <property type="molecule type" value="Genomic_DNA"/>
</dbReference>
<keyword evidence="7 10" id="KW-0067">ATP-binding</keyword>
<dbReference type="PROSITE" id="PS00107">
    <property type="entry name" value="PROTEIN_KINASE_ATP"/>
    <property type="match status" value="1"/>
</dbReference>
<keyword evidence="5 10" id="KW-0547">Nucleotide-binding</keyword>
<keyword evidence="3 11" id="KW-0723">Serine/threonine-protein kinase</keyword>
<evidence type="ECO:0000256" key="1">
    <source>
        <dbReference type="ARBA" id="ARBA00008718"/>
    </source>
</evidence>
<dbReference type="PROSITE" id="PS00108">
    <property type="entry name" value="PROTEIN_KINASE_ST"/>
    <property type="match status" value="1"/>
</dbReference>
<dbReference type="InterPro" id="IPR011029">
    <property type="entry name" value="DEATH-like_dom_sf"/>
</dbReference>
<dbReference type="Gene3D" id="3.30.200.20">
    <property type="entry name" value="Phosphorylase Kinase, domain 1"/>
    <property type="match status" value="1"/>
</dbReference>
<dbReference type="FunFam" id="1.10.510.10:FF:000754">
    <property type="entry name" value="Interleukin-1 receptor-associated kinase"/>
    <property type="match status" value="1"/>
</dbReference>
<dbReference type="GO" id="GO:0004674">
    <property type="term" value="F:protein serine/threonine kinase activity"/>
    <property type="evidence" value="ECO:0007669"/>
    <property type="project" value="UniProtKB-KW"/>
</dbReference>
<accession>A0A5E4NNX1</accession>
<dbReference type="InterPro" id="IPR000719">
    <property type="entry name" value="Prot_kinase_dom"/>
</dbReference>
<reference evidence="13 14" key="1">
    <citation type="submission" date="2019-08" db="EMBL/GenBank/DDBJ databases">
        <authorList>
            <person name="Alioto T."/>
            <person name="Alioto T."/>
            <person name="Gomez Garrido J."/>
        </authorList>
    </citation>
    <scope>NUCLEOTIDE SEQUENCE [LARGE SCALE GENOMIC DNA]</scope>
</reference>
<dbReference type="Gene3D" id="1.10.510.10">
    <property type="entry name" value="Transferase(Phosphotransferase) domain 1"/>
    <property type="match status" value="1"/>
</dbReference>
<evidence type="ECO:0000313" key="14">
    <source>
        <dbReference type="Proteomes" id="UP000325440"/>
    </source>
</evidence>
<evidence type="ECO:0000313" key="13">
    <source>
        <dbReference type="EMBL" id="VVC45515.1"/>
    </source>
</evidence>
<dbReference type="InterPro" id="IPR051824">
    <property type="entry name" value="LRR_Rcpt-Like_S/T_Kinase"/>
</dbReference>
<evidence type="ECO:0000256" key="10">
    <source>
        <dbReference type="PROSITE-ProRule" id="PRU10141"/>
    </source>
</evidence>
<proteinExistence type="inferred from homology"/>
<evidence type="ECO:0000256" key="11">
    <source>
        <dbReference type="RuleBase" id="RU000304"/>
    </source>
</evidence>
<feature type="domain" description="Protein kinase" evidence="12">
    <location>
        <begin position="183"/>
        <end position="447"/>
    </location>
</feature>
<dbReference type="SUPFAM" id="SSF56112">
    <property type="entry name" value="Protein kinase-like (PK-like)"/>
    <property type="match status" value="1"/>
</dbReference>
<evidence type="ECO:0000256" key="9">
    <source>
        <dbReference type="ARBA" id="ARBA00048679"/>
    </source>
</evidence>
<dbReference type="Proteomes" id="UP000325440">
    <property type="component" value="Unassembled WGS sequence"/>
</dbReference>
<evidence type="ECO:0000256" key="5">
    <source>
        <dbReference type="ARBA" id="ARBA00022741"/>
    </source>
</evidence>